<dbReference type="Proteomes" id="UP000029072">
    <property type="component" value="Unassembled WGS sequence"/>
</dbReference>
<proteinExistence type="predicted"/>
<organism evidence="2 3">
    <name type="scientific">Bifidobacterium callitrichos DSM 23973</name>
    <dbReference type="NCBI Taxonomy" id="1437609"/>
    <lineage>
        <taxon>Bacteria</taxon>
        <taxon>Bacillati</taxon>
        <taxon>Actinomycetota</taxon>
        <taxon>Actinomycetes</taxon>
        <taxon>Bifidobacteriales</taxon>
        <taxon>Bifidobacteriaceae</taxon>
        <taxon>Bifidobacterium</taxon>
    </lineage>
</organism>
<evidence type="ECO:0000313" key="3">
    <source>
        <dbReference type="Proteomes" id="UP000029072"/>
    </source>
</evidence>
<comment type="caution">
    <text evidence="2">The sequence shown here is derived from an EMBL/GenBank/DDBJ whole genome shotgun (WGS) entry which is preliminary data.</text>
</comment>
<dbReference type="AlphaFoldDB" id="A0A087ACT5"/>
<dbReference type="Pfam" id="PF02368">
    <property type="entry name" value="Big_2"/>
    <property type="match status" value="1"/>
</dbReference>
<dbReference type="InterPro" id="IPR008964">
    <property type="entry name" value="Invasin/intimin_cell_adhesion"/>
</dbReference>
<protein>
    <recommendedName>
        <fullName evidence="1">BIG2 domain-containing protein</fullName>
    </recommendedName>
</protein>
<dbReference type="STRING" id="1437609.BCAL_0182"/>
<name>A0A087ACT5_9BIFI</name>
<gene>
    <name evidence="2" type="ORF">BCAL_0182</name>
</gene>
<dbReference type="InterPro" id="IPR003343">
    <property type="entry name" value="Big_2"/>
</dbReference>
<evidence type="ECO:0000313" key="2">
    <source>
        <dbReference type="EMBL" id="KFI56585.1"/>
    </source>
</evidence>
<reference evidence="2 3" key="1">
    <citation type="submission" date="2014-03" db="EMBL/GenBank/DDBJ databases">
        <title>Genomics of Bifidobacteria.</title>
        <authorList>
            <person name="Ventura M."/>
            <person name="Milani C."/>
            <person name="Lugli G.A."/>
        </authorList>
    </citation>
    <scope>NUCLEOTIDE SEQUENCE [LARGE SCALE GENOMIC DNA]</scope>
    <source>
        <strain evidence="2 3">DSM 23973</strain>
    </source>
</reference>
<dbReference type="SMART" id="SM00635">
    <property type="entry name" value="BID_2"/>
    <property type="match status" value="1"/>
</dbReference>
<feature type="domain" description="BIG2" evidence="1">
    <location>
        <begin position="194"/>
        <end position="279"/>
    </location>
</feature>
<evidence type="ECO:0000259" key="1">
    <source>
        <dbReference type="SMART" id="SM00635"/>
    </source>
</evidence>
<dbReference type="SUPFAM" id="SSF49373">
    <property type="entry name" value="Invasin/intimin cell-adhesion fragments"/>
    <property type="match status" value="1"/>
</dbReference>
<dbReference type="Gene3D" id="2.60.40.1080">
    <property type="match status" value="3"/>
</dbReference>
<sequence>MADNPIMLAADGTPVPGQLELNKTINLVAVPHYSDGTTGQPTANAEWALDPAGNGTITAGGALTLTKPGATQITATLANDDGTQITSTPVTITGVQLYALTVTAVTRKGGQTVTVDQAPANGELRRYKITNADAKPTVAYDQVLATADGWVEWPENGQITGTAGQVITVVHVTTQGAKARAVGTAVLPAPSTGTVESVAFTADTPVAGVLSHDYTLGCVLTPADADDQAVTWTSSDKTIADFTKTGAAPLHKILTTTAKAGTTKITVTTHDGNHTAEMTFTNSVAPTGIEVTPNPITMRVGEALDPAVNILPAEAYQGVVITSDDPDIVSVVDDSKAATVDESRVGEARIG</sequence>
<dbReference type="EMBL" id="JGYS01000001">
    <property type="protein sequence ID" value="KFI56585.1"/>
    <property type="molecule type" value="Genomic_DNA"/>
</dbReference>
<dbReference type="RefSeq" id="WP_081976599.1">
    <property type="nucleotide sequence ID" value="NZ_JDUV01000027.1"/>
</dbReference>
<accession>A0A087ACT5</accession>